<feature type="compositionally biased region" description="Basic residues" evidence="1">
    <location>
        <begin position="103"/>
        <end position="117"/>
    </location>
</feature>
<dbReference type="EMBL" id="RCHS01004188">
    <property type="protein sequence ID" value="RMX37121.1"/>
    <property type="molecule type" value="Genomic_DNA"/>
</dbReference>
<evidence type="ECO:0000313" key="3">
    <source>
        <dbReference type="Proteomes" id="UP000275408"/>
    </source>
</evidence>
<evidence type="ECO:0000256" key="1">
    <source>
        <dbReference type="SAM" id="MobiDB-lite"/>
    </source>
</evidence>
<protein>
    <submittedName>
        <fullName evidence="2">Uncharacterized protein</fullName>
    </submittedName>
</protein>
<dbReference type="Proteomes" id="UP000275408">
    <property type="component" value="Unassembled WGS sequence"/>
</dbReference>
<proteinExistence type="predicted"/>
<name>A0A3M6T6Z4_POCDA</name>
<sequence length="129" mass="14538">MFPVNDESAMKERSEEDVDYLFLASVDSSSSSEDESESGDILNVSCHSNHFKRMKAEPDQCDVFAIKRRKFHTQLDLLDSDLMLMTVGVSKPSNAVEESSPRPVRRPRKVPRSKRMSKKTDVVSTSING</sequence>
<gene>
    <name evidence="2" type="ORF">pdam_00015759</name>
</gene>
<comment type="caution">
    <text evidence="2">The sequence shown here is derived from an EMBL/GenBank/DDBJ whole genome shotgun (WGS) entry which is preliminary data.</text>
</comment>
<feature type="region of interest" description="Disordered" evidence="1">
    <location>
        <begin position="91"/>
        <end position="129"/>
    </location>
</feature>
<accession>A0A3M6T6Z4</accession>
<dbReference type="AlphaFoldDB" id="A0A3M6T6Z4"/>
<evidence type="ECO:0000313" key="2">
    <source>
        <dbReference type="EMBL" id="RMX37121.1"/>
    </source>
</evidence>
<keyword evidence="3" id="KW-1185">Reference proteome</keyword>
<organism evidence="2 3">
    <name type="scientific">Pocillopora damicornis</name>
    <name type="common">Cauliflower coral</name>
    <name type="synonym">Millepora damicornis</name>
    <dbReference type="NCBI Taxonomy" id="46731"/>
    <lineage>
        <taxon>Eukaryota</taxon>
        <taxon>Metazoa</taxon>
        <taxon>Cnidaria</taxon>
        <taxon>Anthozoa</taxon>
        <taxon>Hexacorallia</taxon>
        <taxon>Scleractinia</taxon>
        <taxon>Astrocoeniina</taxon>
        <taxon>Pocilloporidae</taxon>
        <taxon>Pocillopora</taxon>
    </lineage>
</organism>
<reference evidence="2 3" key="1">
    <citation type="journal article" date="2018" name="Sci. Rep.">
        <title>Comparative analysis of the Pocillopora damicornis genome highlights role of immune system in coral evolution.</title>
        <authorList>
            <person name="Cunning R."/>
            <person name="Bay R.A."/>
            <person name="Gillette P."/>
            <person name="Baker A.C."/>
            <person name="Traylor-Knowles N."/>
        </authorList>
    </citation>
    <scope>NUCLEOTIDE SEQUENCE [LARGE SCALE GENOMIC DNA]</scope>
    <source>
        <strain evidence="2">RSMAS</strain>
        <tissue evidence="2">Whole animal</tissue>
    </source>
</reference>